<evidence type="ECO:0000313" key="2">
    <source>
        <dbReference type="Proteomes" id="UP000078113"/>
    </source>
</evidence>
<evidence type="ECO:0000313" key="1">
    <source>
        <dbReference type="EMBL" id="KAE8270247.1"/>
    </source>
</evidence>
<proteinExistence type="predicted"/>
<accession>A0A8X7NAL4</accession>
<keyword evidence="2" id="KW-1185">Reference proteome</keyword>
<sequence>MKTQKGDTIYLKTSSTPTSVSITCQRNLKDKSVKYKTSTYDHRLRRDSLKLADILVQSDYSNAVIHQEVPGKEQKSMKVDNSFQAARMVRGGNRFLVHRFKTNRPFQMPSLRRDDRW</sequence>
<protein>
    <submittedName>
        <fullName evidence="1">Uncharacterized protein</fullName>
    </submittedName>
</protein>
<gene>
    <name evidence="1" type="ORF">A4X09_0g2082</name>
</gene>
<comment type="caution">
    <text evidence="1">The sequence shown here is derived from an EMBL/GenBank/DDBJ whole genome shotgun (WGS) entry which is preliminary data.</text>
</comment>
<name>A0A8X7NAL4_9BASI</name>
<dbReference type="EMBL" id="LWDG02000057">
    <property type="protein sequence ID" value="KAE8270247.1"/>
    <property type="molecule type" value="Genomic_DNA"/>
</dbReference>
<reference evidence="1" key="2">
    <citation type="journal article" date="2019" name="IMA Fungus">
        <title>Genome sequencing and comparison of five Tilletia species to identify candidate genes for the detection of regulated species infecting wheat.</title>
        <authorList>
            <person name="Nguyen H.D.T."/>
            <person name="Sultana T."/>
            <person name="Kesanakurti P."/>
            <person name="Hambleton S."/>
        </authorList>
    </citation>
    <scope>NUCLEOTIDE SEQUENCE</scope>
    <source>
        <strain evidence="1">DAOMC 236422</strain>
    </source>
</reference>
<dbReference type="Proteomes" id="UP000078113">
    <property type="component" value="Unassembled WGS sequence"/>
</dbReference>
<reference evidence="1" key="1">
    <citation type="submission" date="2016-04" db="EMBL/GenBank/DDBJ databases">
        <authorList>
            <person name="Nguyen H.D."/>
            <person name="Samba Siva P."/>
            <person name="Cullis J."/>
            <person name="Levesque C.A."/>
            <person name="Hambleton S."/>
        </authorList>
    </citation>
    <scope>NUCLEOTIDE SEQUENCE</scope>
    <source>
        <strain evidence="1">DAOMC 236422</strain>
    </source>
</reference>
<organism evidence="1 2">
    <name type="scientific">Tilletia walkeri</name>
    <dbReference type="NCBI Taxonomy" id="117179"/>
    <lineage>
        <taxon>Eukaryota</taxon>
        <taxon>Fungi</taxon>
        <taxon>Dikarya</taxon>
        <taxon>Basidiomycota</taxon>
        <taxon>Ustilaginomycotina</taxon>
        <taxon>Exobasidiomycetes</taxon>
        <taxon>Tilletiales</taxon>
        <taxon>Tilletiaceae</taxon>
        <taxon>Tilletia</taxon>
    </lineage>
</organism>
<dbReference type="AlphaFoldDB" id="A0A8X7NAL4"/>